<accession>A0A240U3Y6</accession>
<gene>
    <name evidence="2" type="ORF">CBP34_11260</name>
</gene>
<evidence type="ECO:0000256" key="1">
    <source>
        <dbReference type="SAM" id="MobiDB-lite"/>
    </source>
</evidence>
<dbReference type="AlphaFoldDB" id="A0A240U3Y6"/>
<feature type="region of interest" description="Disordered" evidence="1">
    <location>
        <begin position="1"/>
        <end position="25"/>
    </location>
</feature>
<sequence length="62" mass="6588">MAAADNHGRGPASNDGRVEASDSLKSNVGEEAVRAIGVTECLTWIADTIEEQEPVRNFVCEA</sequence>
<protein>
    <submittedName>
        <fullName evidence="2">Uncharacterized protein</fullName>
    </submittedName>
</protein>
<keyword evidence="3" id="KW-1185">Reference proteome</keyword>
<name>A0A240U3Y6_9BURK</name>
<evidence type="ECO:0000313" key="3">
    <source>
        <dbReference type="Proteomes" id="UP000194432"/>
    </source>
</evidence>
<evidence type="ECO:0000313" key="2">
    <source>
        <dbReference type="EMBL" id="ART52113.1"/>
    </source>
</evidence>
<dbReference type="EMBL" id="CP021361">
    <property type="protein sequence ID" value="ART52113.1"/>
    <property type="molecule type" value="Genomic_DNA"/>
</dbReference>
<proteinExistence type="predicted"/>
<reference evidence="2 3" key="1">
    <citation type="submission" date="2017-05" db="EMBL/GenBank/DDBJ databases">
        <title>Polyphasic characterization of four soil-derived phenanthrene-degrading Acidovorax strains and proposal of Acidovorax phenanthrenivorans sp. nov.</title>
        <authorList>
            <person name="Singleton D.R."/>
            <person name="Lee J."/>
            <person name="Dickey A.N."/>
            <person name="Stroud A."/>
            <person name="Scholl E.H."/>
            <person name="Wright F.A."/>
            <person name="Aitken M.D."/>
        </authorList>
    </citation>
    <scope>NUCLEOTIDE SEQUENCE [LARGE SCALE GENOMIC DNA]</scope>
    <source>
        <strain evidence="2">NA3</strain>
    </source>
</reference>
<dbReference type="KEGG" id="acin:CBP34_11260"/>
<dbReference type="Proteomes" id="UP000194432">
    <property type="component" value="Chromosome 1"/>
</dbReference>
<organism evidence="2 3">
    <name type="scientific">Acidovorax carolinensis</name>
    <dbReference type="NCBI Taxonomy" id="553814"/>
    <lineage>
        <taxon>Bacteria</taxon>
        <taxon>Pseudomonadati</taxon>
        <taxon>Pseudomonadota</taxon>
        <taxon>Betaproteobacteria</taxon>
        <taxon>Burkholderiales</taxon>
        <taxon>Comamonadaceae</taxon>
        <taxon>Acidovorax</taxon>
    </lineage>
</organism>